<evidence type="ECO:0000259" key="8">
    <source>
        <dbReference type="PROSITE" id="PS50848"/>
    </source>
</evidence>
<dbReference type="GO" id="GO:0003677">
    <property type="term" value="F:DNA binding"/>
    <property type="evidence" value="ECO:0007669"/>
    <property type="project" value="UniProtKB-KW"/>
</dbReference>
<dbReference type="SUPFAM" id="SSF55961">
    <property type="entry name" value="Bet v1-like"/>
    <property type="match status" value="1"/>
</dbReference>
<organism evidence="9 10">
    <name type="scientific">Acer negundo</name>
    <name type="common">Box elder</name>
    <dbReference type="NCBI Taxonomy" id="4023"/>
    <lineage>
        <taxon>Eukaryota</taxon>
        <taxon>Viridiplantae</taxon>
        <taxon>Streptophyta</taxon>
        <taxon>Embryophyta</taxon>
        <taxon>Tracheophyta</taxon>
        <taxon>Spermatophyta</taxon>
        <taxon>Magnoliopsida</taxon>
        <taxon>eudicotyledons</taxon>
        <taxon>Gunneridae</taxon>
        <taxon>Pentapetalae</taxon>
        <taxon>rosids</taxon>
        <taxon>malvids</taxon>
        <taxon>Sapindales</taxon>
        <taxon>Sapindaceae</taxon>
        <taxon>Hippocastanoideae</taxon>
        <taxon>Acereae</taxon>
        <taxon>Acer</taxon>
    </lineage>
</organism>
<dbReference type="AlphaFoldDB" id="A0AAD5NXN8"/>
<feature type="compositionally biased region" description="Polar residues" evidence="6">
    <location>
        <begin position="534"/>
        <end position="545"/>
    </location>
</feature>
<dbReference type="PANTHER" id="PTHR45654">
    <property type="entry name" value="HOMEOBOX-LEUCINE ZIPPER PROTEIN MERISTEM L1"/>
    <property type="match status" value="1"/>
</dbReference>
<feature type="region of interest" description="Disordered" evidence="6">
    <location>
        <begin position="523"/>
        <end position="547"/>
    </location>
</feature>
<evidence type="ECO:0000256" key="2">
    <source>
        <dbReference type="ARBA" id="ARBA00023125"/>
    </source>
</evidence>
<evidence type="ECO:0000256" key="5">
    <source>
        <dbReference type="ARBA" id="ARBA00023242"/>
    </source>
</evidence>
<dbReference type="InterPro" id="IPR036770">
    <property type="entry name" value="Ankyrin_rpt-contain_sf"/>
</dbReference>
<feature type="compositionally biased region" description="Low complexity" evidence="6">
    <location>
        <begin position="50"/>
        <end position="69"/>
    </location>
</feature>
<dbReference type="PROSITE" id="PS50848">
    <property type="entry name" value="START"/>
    <property type="match status" value="1"/>
</dbReference>
<feature type="transmembrane region" description="Helical" evidence="7">
    <location>
        <begin position="89"/>
        <end position="122"/>
    </location>
</feature>
<dbReference type="Proteomes" id="UP001064489">
    <property type="component" value="Chromosome 3"/>
</dbReference>
<keyword evidence="10" id="KW-1185">Reference proteome</keyword>
<dbReference type="InterPro" id="IPR002110">
    <property type="entry name" value="Ankyrin_rpt"/>
</dbReference>
<evidence type="ECO:0000256" key="7">
    <source>
        <dbReference type="SAM" id="Phobius"/>
    </source>
</evidence>
<dbReference type="Gene3D" id="1.25.40.20">
    <property type="entry name" value="Ankyrin repeat-containing domain"/>
    <property type="match status" value="1"/>
</dbReference>
<dbReference type="EMBL" id="JAJSOW010000100">
    <property type="protein sequence ID" value="KAI9186498.1"/>
    <property type="molecule type" value="Genomic_DNA"/>
</dbReference>
<dbReference type="Pfam" id="PF12796">
    <property type="entry name" value="Ank_2"/>
    <property type="match status" value="1"/>
</dbReference>
<name>A0AAD5NXN8_ACENE</name>
<feature type="domain" description="START" evidence="8">
    <location>
        <begin position="561"/>
        <end position="713"/>
    </location>
</feature>
<keyword evidence="1" id="KW-0805">Transcription regulation</keyword>
<evidence type="ECO:0000313" key="10">
    <source>
        <dbReference type="Proteomes" id="UP001064489"/>
    </source>
</evidence>
<feature type="region of interest" description="Disordered" evidence="6">
    <location>
        <begin position="45"/>
        <end position="69"/>
    </location>
</feature>
<dbReference type="Pfam" id="PF01852">
    <property type="entry name" value="START"/>
    <property type="match status" value="1"/>
</dbReference>
<keyword evidence="7" id="KW-0812">Transmembrane</keyword>
<reference evidence="9" key="2">
    <citation type="submission" date="2023-02" db="EMBL/GenBank/DDBJ databases">
        <authorList>
            <person name="Swenson N.G."/>
            <person name="Wegrzyn J.L."/>
            <person name="Mcevoy S.L."/>
        </authorList>
    </citation>
    <scope>NUCLEOTIDE SEQUENCE</scope>
    <source>
        <strain evidence="9">91603</strain>
        <tissue evidence="9">Leaf</tissue>
    </source>
</reference>
<keyword evidence="4" id="KW-0804">Transcription</keyword>
<evidence type="ECO:0000313" key="9">
    <source>
        <dbReference type="EMBL" id="KAI9186498.1"/>
    </source>
</evidence>
<reference evidence="9" key="1">
    <citation type="journal article" date="2022" name="Plant J.">
        <title>Strategies of tolerance reflected in two North American maple genomes.</title>
        <authorList>
            <person name="McEvoy S.L."/>
            <person name="Sezen U.U."/>
            <person name="Trouern-Trend A."/>
            <person name="McMahon S.M."/>
            <person name="Schaberg P.G."/>
            <person name="Yang J."/>
            <person name="Wegrzyn J.L."/>
            <person name="Swenson N.G."/>
        </authorList>
    </citation>
    <scope>NUCLEOTIDE SEQUENCE</scope>
    <source>
        <strain evidence="9">91603</strain>
    </source>
</reference>
<proteinExistence type="predicted"/>
<dbReference type="Pfam" id="PF25797">
    <property type="entry name" value="PDF2_C"/>
    <property type="match status" value="1"/>
</dbReference>
<protein>
    <recommendedName>
        <fullName evidence="8">START domain-containing protein</fullName>
    </recommendedName>
</protein>
<keyword evidence="7" id="KW-1133">Transmembrane helix</keyword>
<comment type="caution">
    <text evidence="9">The sequence shown here is derived from an EMBL/GenBank/DDBJ whole genome shotgun (WGS) entry which is preliminary data.</text>
</comment>
<dbReference type="InterPro" id="IPR002913">
    <property type="entry name" value="START_lipid-bd_dom"/>
</dbReference>
<dbReference type="InterPro" id="IPR042160">
    <property type="entry name" value="HD-Zip_IV"/>
</dbReference>
<evidence type="ECO:0000256" key="6">
    <source>
        <dbReference type="SAM" id="MobiDB-lite"/>
    </source>
</evidence>
<keyword evidence="3" id="KW-0371">Homeobox</keyword>
<accession>A0AAD5NXN8</accession>
<dbReference type="SMART" id="SM00248">
    <property type="entry name" value="ANK"/>
    <property type="match status" value="3"/>
</dbReference>
<dbReference type="PANTHER" id="PTHR45654:SF48">
    <property type="entry name" value="START DOMAIN-CONTAINING PROTEIN"/>
    <property type="match status" value="1"/>
</dbReference>
<keyword evidence="7" id="KW-0472">Membrane</keyword>
<evidence type="ECO:0000256" key="3">
    <source>
        <dbReference type="ARBA" id="ARBA00023155"/>
    </source>
</evidence>
<dbReference type="GO" id="GO:0008289">
    <property type="term" value="F:lipid binding"/>
    <property type="evidence" value="ECO:0007669"/>
    <property type="project" value="InterPro"/>
</dbReference>
<sequence>MEGVNEIICYYCDELILGDMNAFMEYNCINHFGIPGSSEASAINHPDFGTPSSSEPSAPEAAAEPPAPVTEPSAAATLAASVYVASTQAIIAFSVILLAVTLLAISVITFFALLVAVVAVTAQMLDARASAALTAAQAAQAFAAAFIVRGRIWNLGLLGNQEIVRQLLDADNASSSLIYKATDSNGQTHFHLVAENGQYSFFIMLVSYPDAIVALDGKQRNILHIAALNGNVVIVKLILTRFVIEDLINSPDEEGNNPLHLAAKNFYEDVVIVLSKNKKVDIRVTNHDQRVVLAIVELSTDLGWDIQKFLTKKILKKAITARAFYPEDILQDDTCFHAMERDFRQIRHAKNREMASDSNTDNNIHNHNNFHSSKSFVEGIPSLGDENAIGLETEAGSDYTQKITSNHDGDLEIELSSELRAVKNFIEGVHELGDENALRLEPEVQSDHTQGITDHNGDLEISLNGELRAVENFFEGVPSLGDENGMEVNNSQLGLEPEVNFEDSNNVMQYEEDIVSSSVSTVHESSPDLLESRASPTNVRNTTSPPMHRASDLLMAVSVSADTNKTKIKDLASAAMEELTIMASMGEPLWLRKGGDNIQPENLNSFEYMRQFGSVDATLEEIIRMVEVRDPNLPSLDPNSHELPVPGDNYRPPTMPRELKEQQSLEASRHLGFVHMTSVSIVELFMDVNQWLATFSNIVSRATLLGVISTGVEGSYDGALQVVTWVDHATVNGTVIHSIYRHLVVSGFAFGAQRWVASLIRHCQWLVTLRAAGTSANQVNAIIPRRGRKNMLKLSERMRRILWGDFGASSGNTWMSLPIIGAEDIRVMTKGNIHFPGKPAATMLAFTTSLRLPVPPTTVFNFLRDDISRIKWDVRLSRNLIQELAYINNGGLTENRVSILQVNATPLDIEMMYLQESFIDHTDAYVIYAPVDVPTMSDILNGRNIDNVNILPCGFAILPADDDRPVVFGSGGSRDGVCDSLLTMAFNIVDDQVSMEEYISPESLNMIYKIINRTAFLIRNALVPNNLQDNLDGV</sequence>
<keyword evidence="5" id="KW-0539">Nucleus</keyword>
<evidence type="ECO:0000256" key="4">
    <source>
        <dbReference type="ARBA" id="ARBA00023163"/>
    </source>
</evidence>
<evidence type="ECO:0000256" key="1">
    <source>
        <dbReference type="ARBA" id="ARBA00023015"/>
    </source>
</evidence>
<dbReference type="InterPro" id="IPR057993">
    <property type="entry name" value="HD-Zip_IV_C"/>
</dbReference>
<dbReference type="SUPFAM" id="SSF48403">
    <property type="entry name" value="Ankyrin repeat"/>
    <property type="match status" value="1"/>
</dbReference>
<gene>
    <name evidence="9" type="ORF">LWI28_017877</name>
</gene>
<keyword evidence="2" id="KW-0238">DNA-binding</keyword>